<protein>
    <submittedName>
        <fullName evidence="2">GNAT family N-acetyltransferase</fullName>
    </submittedName>
</protein>
<dbReference type="InterPro" id="IPR016181">
    <property type="entry name" value="Acyl_CoA_acyltransferase"/>
</dbReference>
<name>A0ABS6JXH6_9BACI</name>
<reference evidence="2 3" key="1">
    <citation type="submission" date="2021-06" db="EMBL/GenBank/DDBJ databases">
        <title>Bacillus sp. RD4P76, an endophyte from a halophyte.</title>
        <authorList>
            <person name="Sun J.-Q."/>
        </authorList>
    </citation>
    <scope>NUCLEOTIDE SEQUENCE [LARGE SCALE GENOMIC DNA]</scope>
    <source>
        <strain evidence="2 3">JCM 17098</strain>
    </source>
</reference>
<proteinExistence type="predicted"/>
<sequence>MEIRRLRGPEYKQAIELADCTFREKGQVSMAEAFPHVFSEELGLSIGAFDGEKLVSFMGIVPSTIKVGPARLNVFSLGAVCTNESYRKQGIASALLKEVYRFIDEAQASLLFISGDRGLYTRNNCYHFGQVTKYMLEDASRVNRNEDWDVRLGKKEDVFQVQHLRVKEQVQFEYSAAEWLLLLASSGYTRVFNNMDQALFVAEKSGVVEGYVVVGMPSEKSTTKYGVVTDWGGSRKSVVHILLTLLRDRVVPMLEVKVPWQDLLNDELKELSSSVEVEKNGGTVHIVNPNRLIAQLMPYLGSKGLKNDIQFQQTGENNYTINYGDNEVMLSKEEIVSLIFNFEHDLDYQFEGVFPIPLPSTEGLFYV</sequence>
<comment type="caution">
    <text evidence="2">The sequence shown here is derived from an EMBL/GenBank/DDBJ whole genome shotgun (WGS) entry which is preliminary data.</text>
</comment>
<dbReference type="Gene3D" id="3.40.630.30">
    <property type="match status" value="1"/>
</dbReference>
<dbReference type="RefSeq" id="WP_088074450.1">
    <property type="nucleotide sequence ID" value="NZ_JAHQCR010000075.1"/>
</dbReference>
<feature type="domain" description="N-acetyltransferase" evidence="1">
    <location>
        <begin position="1"/>
        <end position="157"/>
    </location>
</feature>
<dbReference type="CDD" id="cd04301">
    <property type="entry name" value="NAT_SF"/>
    <property type="match status" value="1"/>
</dbReference>
<gene>
    <name evidence="2" type="ORF">KS407_17845</name>
</gene>
<evidence type="ECO:0000259" key="1">
    <source>
        <dbReference type="PROSITE" id="PS51186"/>
    </source>
</evidence>
<dbReference type="SUPFAM" id="SSF55729">
    <property type="entry name" value="Acyl-CoA N-acyltransferases (Nat)"/>
    <property type="match status" value="1"/>
</dbReference>
<accession>A0ABS6JXH6</accession>
<evidence type="ECO:0000313" key="2">
    <source>
        <dbReference type="EMBL" id="MBU9723283.1"/>
    </source>
</evidence>
<dbReference type="EMBL" id="JAHQCR010000075">
    <property type="protein sequence ID" value="MBU9723283.1"/>
    <property type="molecule type" value="Genomic_DNA"/>
</dbReference>
<dbReference type="Pfam" id="PF13527">
    <property type="entry name" value="Acetyltransf_9"/>
    <property type="match status" value="1"/>
</dbReference>
<organism evidence="2 3">
    <name type="scientific">Evansella alkalicola</name>
    <dbReference type="NCBI Taxonomy" id="745819"/>
    <lineage>
        <taxon>Bacteria</taxon>
        <taxon>Bacillati</taxon>
        <taxon>Bacillota</taxon>
        <taxon>Bacilli</taxon>
        <taxon>Bacillales</taxon>
        <taxon>Bacillaceae</taxon>
        <taxon>Evansella</taxon>
    </lineage>
</organism>
<keyword evidence="3" id="KW-1185">Reference proteome</keyword>
<dbReference type="PROSITE" id="PS51186">
    <property type="entry name" value="GNAT"/>
    <property type="match status" value="1"/>
</dbReference>
<dbReference type="InterPro" id="IPR000182">
    <property type="entry name" value="GNAT_dom"/>
</dbReference>
<dbReference type="Proteomes" id="UP000790580">
    <property type="component" value="Unassembled WGS sequence"/>
</dbReference>
<evidence type="ECO:0000313" key="3">
    <source>
        <dbReference type="Proteomes" id="UP000790580"/>
    </source>
</evidence>